<dbReference type="InterPro" id="IPR000831">
    <property type="entry name" value="Trp_repress"/>
</dbReference>
<dbReference type="PANTHER" id="PTHR40080">
    <property type="entry name" value="LMO1763 PROTEIN"/>
    <property type="match status" value="1"/>
</dbReference>
<dbReference type="PIRSF" id="PIRSF012508">
    <property type="entry name" value="YerC"/>
    <property type="match status" value="1"/>
</dbReference>
<reference evidence="1 2" key="1">
    <citation type="journal article" date="2016" name="Nat. Commun.">
        <title>Thousands of microbial genomes shed light on interconnected biogeochemical processes in an aquifer system.</title>
        <authorList>
            <person name="Anantharaman K."/>
            <person name="Brown C.T."/>
            <person name="Hug L.A."/>
            <person name="Sharon I."/>
            <person name="Castelle C.J."/>
            <person name="Probst A.J."/>
            <person name="Thomas B.C."/>
            <person name="Singh A."/>
            <person name="Wilkins M.J."/>
            <person name="Karaoz U."/>
            <person name="Brodie E.L."/>
            <person name="Williams K.H."/>
            <person name="Hubbard S.S."/>
            <person name="Banfield J.F."/>
        </authorList>
    </citation>
    <scope>NUCLEOTIDE SEQUENCE [LARGE SCALE GENOMIC DNA]</scope>
</reference>
<dbReference type="InterPro" id="IPR038116">
    <property type="entry name" value="TrpR-like_sf"/>
</dbReference>
<dbReference type="GO" id="GO:0003700">
    <property type="term" value="F:DNA-binding transcription factor activity"/>
    <property type="evidence" value="ECO:0007669"/>
    <property type="project" value="InterPro"/>
</dbReference>
<dbReference type="InterPro" id="IPR010921">
    <property type="entry name" value="Trp_repressor/repl_initiator"/>
</dbReference>
<dbReference type="Gene3D" id="1.10.1270.10">
    <property type="entry name" value="TrpR-like"/>
    <property type="match status" value="1"/>
</dbReference>
<dbReference type="NCBIfam" id="TIGR02531">
    <property type="entry name" value="yecD_yerC"/>
    <property type="match status" value="1"/>
</dbReference>
<accession>A0A1F6PEN0</accession>
<dbReference type="STRING" id="1798709.A2538_00260"/>
<dbReference type="SUPFAM" id="SSF48295">
    <property type="entry name" value="TrpR-like"/>
    <property type="match status" value="1"/>
</dbReference>
<sequence>MNNYRTKKLKRLATALLIAKDETQMLNFLRDLCTLEELEELGSRFQVVELLAAGKSYREIAKLAKVSTTTITRISHWLVHGEGGYRAVLSKLKKSKKSAK</sequence>
<evidence type="ECO:0008006" key="3">
    <source>
        <dbReference type="Google" id="ProtNLM"/>
    </source>
</evidence>
<comment type="caution">
    <text evidence="1">The sequence shown here is derived from an EMBL/GenBank/DDBJ whole genome shotgun (WGS) entry which is preliminary data.</text>
</comment>
<dbReference type="GO" id="GO:0043565">
    <property type="term" value="F:sequence-specific DNA binding"/>
    <property type="evidence" value="ECO:0007669"/>
    <property type="project" value="InterPro"/>
</dbReference>
<name>A0A1F6PEN0_9BACT</name>
<dbReference type="InterPro" id="IPR013368">
    <property type="entry name" value="YecD_YerC"/>
</dbReference>
<organism evidence="1 2">
    <name type="scientific">Candidatus Magasanikbacteria bacterium RIFOXYD2_FULL_41_14</name>
    <dbReference type="NCBI Taxonomy" id="1798709"/>
    <lineage>
        <taxon>Bacteria</taxon>
        <taxon>Candidatus Magasanikiibacteriota</taxon>
    </lineage>
</organism>
<dbReference type="PANTHER" id="PTHR40080:SF1">
    <property type="entry name" value="TRPR-LIKE PROTEIN YERC_YECD"/>
    <property type="match status" value="1"/>
</dbReference>
<proteinExistence type="predicted"/>
<dbReference type="Pfam" id="PF01371">
    <property type="entry name" value="Trp_repressor"/>
    <property type="match status" value="1"/>
</dbReference>
<evidence type="ECO:0000313" key="2">
    <source>
        <dbReference type="Proteomes" id="UP000178254"/>
    </source>
</evidence>
<dbReference type="EMBL" id="MFRE01000007">
    <property type="protein sequence ID" value="OGH94578.1"/>
    <property type="molecule type" value="Genomic_DNA"/>
</dbReference>
<protein>
    <recommendedName>
        <fullName evidence="3">DNA-binding transcriptional regulator</fullName>
    </recommendedName>
</protein>
<gene>
    <name evidence="1" type="ORF">A2538_00260</name>
</gene>
<dbReference type="Proteomes" id="UP000178254">
    <property type="component" value="Unassembled WGS sequence"/>
</dbReference>
<evidence type="ECO:0000313" key="1">
    <source>
        <dbReference type="EMBL" id="OGH94578.1"/>
    </source>
</evidence>
<dbReference type="AlphaFoldDB" id="A0A1F6PEN0"/>